<feature type="transmembrane region" description="Helical" evidence="8">
    <location>
        <begin position="136"/>
        <end position="154"/>
    </location>
</feature>
<protein>
    <recommendedName>
        <fullName evidence="9">ArnT-like N-terminal domain-containing protein</fullName>
    </recommendedName>
</protein>
<dbReference type="PANTHER" id="PTHR33908">
    <property type="entry name" value="MANNOSYLTRANSFERASE YKCB-RELATED"/>
    <property type="match status" value="1"/>
</dbReference>
<evidence type="ECO:0000256" key="8">
    <source>
        <dbReference type="SAM" id="Phobius"/>
    </source>
</evidence>
<dbReference type="InterPro" id="IPR003342">
    <property type="entry name" value="ArnT-like_N"/>
</dbReference>
<name>A0A2H0XC66_UNCKA</name>
<feature type="domain" description="ArnT-like N-terminal" evidence="9">
    <location>
        <begin position="104"/>
        <end position="226"/>
    </location>
</feature>
<dbReference type="GO" id="GO:0016763">
    <property type="term" value="F:pentosyltransferase activity"/>
    <property type="evidence" value="ECO:0007669"/>
    <property type="project" value="TreeGrafter"/>
</dbReference>
<evidence type="ECO:0000256" key="3">
    <source>
        <dbReference type="ARBA" id="ARBA00022676"/>
    </source>
</evidence>
<feature type="transmembrane region" description="Helical" evidence="8">
    <location>
        <begin position="234"/>
        <end position="256"/>
    </location>
</feature>
<evidence type="ECO:0000313" key="11">
    <source>
        <dbReference type="Proteomes" id="UP000231252"/>
    </source>
</evidence>
<feature type="transmembrane region" description="Helical" evidence="8">
    <location>
        <begin position="348"/>
        <end position="368"/>
    </location>
</feature>
<comment type="subcellular location">
    <subcellularLocation>
        <location evidence="1">Cell membrane</location>
        <topology evidence="1">Multi-pass membrane protein</topology>
    </subcellularLocation>
</comment>
<feature type="transmembrane region" description="Helical" evidence="8">
    <location>
        <begin position="196"/>
        <end position="222"/>
    </location>
</feature>
<dbReference type="InterPro" id="IPR050297">
    <property type="entry name" value="LipidA_mod_glycosyltrf_83"/>
</dbReference>
<feature type="transmembrane region" description="Helical" evidence="8">
    <location>
        <begin position="288"/>
        <end position="310"/>
    </location>
</feature>
<reference evidence="11" key="1">
    <citation type="submission" date="2017-09" db="EMBL/GenBank/DDBJ databases">
        <title>Depth-based differentiation of microbial function through sediment-hosted aquifers and enrichment of novel symbionts in the deep terrestrial subsurface.</title>
        <authorList>
            <person name="Probst A.J."/>
            <person name="Ladd B."/>
            <person name="Jarett J.K."/>
            <person name="Geller-Mcgrath D.E."/>
            <person name="Sieber C.M.K."/>
            <person name="Emerson J.B."/>
            <person name="Anantharaman K."/>
            <person name="Thomas B.C."/>
            <person name="Malmstrom R."/>
            <person name="Stieglmeier M."/>
            <person name="Klingl A."/>
            <person name="Woyke T."/>
            <person name="Ryan C.M."/>
            <person name="Banfield J.F."/>
        </authorList>
    </citation>
    <scope>NUCLEOTIDE SEQUENCE [LARGE SCALE GENOMIC DNA]</scope>
</reference>
<feature type="transmembrane region" description="Helical" evidence="8">
    <location>
        <begin position="375"/>
        <end position="394"/>
    </location>
</feature>
<keyword evidence="6 8" id="KW-1133">Transmembrane helix</keyword>
<feature type="transmembrane region" description="Helical" evidence="8">
    <location>
        <begin position="110"/>
        <end position="130"/>
    </location>
</feature>
<evidence type="ECO:0000256" key="5">
    <source>
        <dbReference type="ARBA" id="ARBA00022692"/>
    </source>
</evidence>
<feature type="transmembrane region" description="Helical" evidence="8">
    <location>
        <begin position="12"/>
        <end position="31"/>
    </location>
</feature>
<dbReference type="AlphaFoldDB" id="A0A2H0XC66"/>
<accession>A0A2H0XC66</accession>
<dbReference type="PANTHER" id="PTHR33908:SF11">
    <property type="entry name" value="MEMBRANE PROTEIN"/>
    <property type="match status" value="1"/>
</dbReference>
<dbReference type="GO" id="GO:0000030">
    <property type="term" value="F:mannosyltransferase activity"/>
    <property type="evidence" value="ECO:0007669"/>
    <property type="project" value="InterPro"/>
</dbReference>
<feature type="transmembrane region" description="Helical" evidence="8">
    <location>
        <begin position="166"/>
        <end position="184"/>
    </location>
</feature>
<dbReference type="GO" id="GO:0005886">
    <property type="term" value="C:plasma membrane"/>
    <property type="evidence" value="ECO:0007669"/>
    <property type="project" value="UniProtKB-SubCell"/>
</dbReference>
<sequence>MFKILNNKHSILVSAVLSVILLGGVILRLWSVNFGLPHSWYADEPEIGEPAIKYTYEIKNIIRNNDIYKLVPQSYVYGTFPVYFYTILTMVFSKTLGILGIAFSKTDLYVFMRVINAVISFALIPVFYLLIKKLDLIKRSFIAIAGIFLIAFNWKFIVHAHYLNHDIIITLLLLLANLFFYRYLQKHHINSEDTDNTLLFALFFGLAVSTKITVLLTFPIYLVVFLKHRDIKNLLASVLIIIGVFIVTNPFAWLFMGDFLGRLLEMTTKEGGMVFDSVNYSPFKYLEALSWILTLPMLLLSLLGIVKSLGTGSDGGIHPKKQFYIIMILQIILYVIFFSLQSRRVDRWMLPIVPNLMLFSLVALNFIIDNLKKPVFKLIGIALFYGFALYYLYFPALLLTQFQRNTPKSASYLWAKENLSPLSTKFGVTEEGLDPLNKLPMATIWQFNVYESDGAHLIYPPDPTLYDYVILSSRPMSWTKNAEVIKKYPYYASKWVIFQKSLDDTSKFTHIKSFELPKPNLVPLSEVSIYQKI</sequence>
<gene>
    <name evidence="10" type="ORF">COT50_01605</name>
</gene>
<evidence type="ECO:0000259" key="9">
    <source>
        <dbReference type="Pfam" id="PF02366"/>
    </source>
</evidence>
<evidence type="ECO:0000256" key="1">
    <source>
        <dbReference type="ARBA" id="ARBA00004651"/>
    </source>
</evidence>
<keyword evidence="2" id="KW-1003">Cell membrane</keyword>
<dbReference type="GO" id="GO:0009103">
    <property type="term" value="P:lipopolysaccharide biosynthetic process"/>
    <property type="evidence" value="ECO:0007669"/>
    <property type="project" value="UniProtKB-ARBA"/>
</dbReference>
<keyword evidence="7 8" id="KW-0472">Membrane</keyword>
<keyword evidence="5 8" id="KW-0812">Transmembrane</keyword>
<keyword evidence="3" id="KW-0328">Glycosyltransferase</keyword>
<comment type="caution">
    <text evidence="10">The sequence shown here is derived from an EMBL/GenBank/DDBJ whole genome shotgun (WGS) entry which is preliminary data.</text>
</comment>
<dbReference type="EMBL" id="PEYU01000028">
    <property type="protein sequence ID" value="PIS22506.1"/>
    <property type="molecule type" value="Genomic_DNA"/>
</dbReference>
<evidence type="ECO:0000256" key="4">
    <source>
        <dbReference type="ARBA" id="ARBA00022679"/>
    </source>
</evidence>
<feature type="transmembrane region" description="Helical" evidence="8">
    <location>
        <begin position="322"/>
        <end position="342"/>
    </location>
</feature>
<proteinExistence type="predicted"/>
<dbReference type="Pfam" id="PF02366">
    <property type="entry name" value="PMT"/>
    <property type="match status" value="1"/>
</dbReference>
<keyword evidence="4" id="KW-0808">Transferase</keyword>
<evidence type="ECO:0000256" key="7">
    <source>
        <dbReference type="ARBA" id="ARBA00023136"/>
    </source>
</evidence>
<evidence type="ECO:0000313" key="10">
    <source>
        <dbReference type="EMBL" id="PIS22506.1"/>
    </source>
</evidence>
<evidence type="ECO:0000256" key="2">
    <source>
        <dbReference type="ARBA" id="ARBA00022475"/>
    </source>
</evidence>
<evidence type="ECO:0000256" key="6">
    <source>
        <dbReference type="ARBA" id="ARBA00022989"/>
    </source>
</evidence>
<dbReference type="GO" id="GO:0006493">
    <property type="term" value="P:protein O-linked glycosylation"/>
    <property type="evidence" value="ECO:0007669"/>
    <property type="project" value="InterPro"/>
</dbReference>
<dbReference type="Proteomes" id="UP000231252">
    <property type="component" value="Unassembled WGS sequence"/>
</dbReference>
<organism evidence="10 11">
    <name type="scientific">candidate division WWE3 bacterium CG08_land_8_20_14_0_20_41_10</name>
    <dbReference type="NCBI Taxonomy" id="1975085"/>
    <lineage>
        <taxon>Bacteria</taxon>
        <taxon>Katanobacteria</taxon>
    </lineage>
</organism>
<feature type="transmembrane region" description="Helical" evidence="8">
    <location>
        <begin position="82"/>
        <end position="103"/>
    </location>
</feature>